<dbReference type="GO" id="GO:0006633">
    <property type="term" value="P:fatty acid biosynthetic process"/>
    <property type="evidence" value="ECO:0007669"/>
    <property type="project" value="TreeGrafter"/>
</dbReference>
<evidence type="ECO:0000256" key="2">
    <source>
        <dbReference type="ARBA" id="ARBA00022679"/>
    </source>
</evidence>
<dbReference type="CDD" id="cd00834">
    <property type="entry name" value="KAS_I_II"/>
    <property type="match status" value="1"/>
</dbReference>
<dbReference type="Pfam" id="PF00109">
    <property type="entry name" value="ketoacyl-synt"/>
    <property type="match status" value="1"/>
</dbReference>
<accession>A0A6N9TNE7</accession>
<gene>
    <name evidence="5" type="ORF">G3N55_00370</name>
</gene>
<dbReference type="InterPro" id="IPR016039">
    <property type="entry name" value="Thiolase-like"/>
</dbReference>
<keyword evidence="2 3" id="KW-0808">Transferase</keyword>
<dbReference type="Pfam" id="PF02801">
    <property type="entry name" value="Ketoacyl-synt_C"/>
    <property type="match status" value="1"/>
</dbReference>
<organism evidence="5 6">
    <name type="scientific">Dissulfurirhabdus thermomarina</name>
    <dbReference type="NCBI Taxonomy" id="1765737"/>
    <lineage>
        <taxon>Bacteria</taxon>
        <taxon>Deltaproteobacteria</taxon>
        <taxon>Dissulfurirhabdaceae</taxon>
        <taxon>Dissulfurirhabdus</taxon>
    </lineage>
</organism>
<dbReference type="PANTHER" id="PTHR11712">
    <property type="entry name" value="POLYKETIDE SYNTHASE-RELATED"/>
    <property type="match status" value="1"/>
</dbReference>
<dbReference type="SMART" id="SM00825">
    <property type="entry name" value="PKS_KS"/>
    <property type="match status" value="1"/>
</dbReference>
<dbReference type="InterPro" id="IPR020841">
    <property type="entry name" value="PKS_Beta-ketoAc_synthase_dom"/>
</dbReference>
<evidence type="ECO:0000313" key="5">
    <source>
        <dbReference type="EMBL" id="NDY41304.1"/>
    </source>
</evidence>
<feature type="domain" description="Ketosynthase family 3 (KS3)" evidence="4">
    <location>
        <begin position="1"/>
        <end position="402"/>
    </location>
</feature>
<dbReference type="GO" id="GO:0005829">
    <property type="term" value="C:cytosol"/>
    <property type="evidence" value="ECO:0007669"/>
    <property type="project" value="TreeGrafter"/>
</dbReference>
<dbReference type="PANTHER" id="PTHR11712:SF336">
    <property type="entry name" value="3-OXOACYL-[ACYL-CARRIER-PROTEIN] SYNTHASE, MITOCHONDRIAL"/>
    <property type="match status" value="1"/>
</dbReference>
<dbReference type="InterPro" id="IPR000794">
    <property type="entry name" value="Beta-ketoacyl_synthase"/>
</dbReference>
<reference evidence="5 6" key="1">
    <citation type="submission" date="2020-02" db="EMBL/GenBank/DDBJ databases">
        <title>Comparative genomics of sulfur disproportionating microorganisms.</title>
        <authorList>
            <person name="Ward L.M."/>
            <person name="Bertran E."/>
            <person name="Johnston D.T."/>
        </authorList>
    </citation>
    <scope>NUCLEOTIDE SEQUENCE [LARGE SCALE GENOMIC DNA]</scope>
    <source>
        <strain evidence="5 6">DSM 100025</strain>
    </source>
</reference>
<dbReference type="Gene3D" id="3.40.47.10">
    <property type="match status" value="1"/>
</dbReference>
<comment type="caution">
    <text evidence="5">The sequence shown here is derived from an EMBL/GenBank/DDBJ whole genome shotgun (WGS) entry which is preliminary data.</text>
</comment>
<sequence>MDRAAVTGLGIVCCLGSGKEAVWRRLLAGADGFGPLRRAGFEDFGGAVAGEVPDEALAAFSAAADPRWSRFEALGMLAAGEALADAGWSGSGPYPPDRVMPAAGVGAAGMLEAEAWREAVLRGDARVPARQLHGYPVSSLADLLAMTHGWSGPRFSIATACSSSSVALGLAAAAVASGRVDAAVVVGSEALSRLTFAGFHSLRSMDPETCRPFDRRRRGLVLGEGAAALVLERAPEALRRGARVYAEVLGWGFAADAYHMTAPPPNGEGAARAARAALDRAGLAPGDIGYVNLHGTGTRANDPAETRAMEAVFGAAAPDVPMSSTKSVTGHCLGAAGAVESVITVLALHHETAPPTAHLEEPDPECGLDYVPGAPRPIPGVRAALNNVLAFGGNNAALVFGRPGAA</sequence>
<dbReference type="GO" id="GO:0004315">
    <property type="term" value="F:3-oxoacyl-[acyl-carrier-protein] synthase activity"/>
    <property type="evidence" value="ECO:0007669"/>
    <property type="project" value="TreeGrafter"/>
</dbReference>
<dbReference type="FunFam" id="3.40.47.10:FF:000029">
    <property type="entry name" value="3-oxoacyl-[acyl-carrier-protein] synthase 1"/>
    <property type="match status" value="1"/>
</dbReference>
<dbReference type="InterPro" id="IPR014030">
    <property type="entry name" value="Ketoacyl_synth_N"/>
</dbReference>
<dbReference type="AlphaFoldDB" id="A0A6N9TNE7"/>
<dbReference type="EMBL" id="JAAGRR010000001">
    <property type="protein sequence ID" value="NDY41304.1"/>
    <property type="molecule type" value="Genomic_DNA"/>
</dbReference>
<evidence type="ECO:0000256" key="3">
    <source>
        <dbReference type="RuleBase" id="RU003694"/>
    </source>
</evidence>
<name>A0A6N9TNE7_DISTH</name>
<dbReference type="PROSITE" id="PS52004">
    <property type="entry name" value="KS3_2"/>
    <property type="match status" value="1"/>
</dbReference>
<protein>
    <submittedName>
        <fullName evidence="5">Beta-ketoacyl-[acyl-carrier-protein] synthase family protein</fullName>
    </submittedName>
</protein>
<dbReference type="SUPFAM" id="SSF53901">
    <property type="entry name" value="Thiolase-like"/>
    <property type="match status" value="2"/>
</dbReference>
<dbReference type="Proteomes" id="UP000469346">
    <property type="component" value="Unassembled WGS sequence"/>
</dbReference>
<dbReference type="RefSeq" id="WP_163297450.1">
    <property type="nucleotide sequence ID" value="NZ_JAAGRR010000001.1"/>
</dbReference>
<evidence type="ECO:0000313" key="6">
    <source>
        <dbReference type="Proteomes" id="UP000469346"/>
    </source>
</evidence>
<evidence type="ECO:0000256" key="1">
    <source>
        <dbReference type="ARBA" id="ARBA00008467"/>
    </source>
</evidence>
<dbReference type="InterPro" id="IPR014031">
    <property type="entry name" value="Ketoacyl_synth_C"/>
</dbReference>
<keyword evidence="6" id="KW-1185">Reference proteome</keyword>
<proteinExistence type="inferred from homology"/>
<comment type="similarity">
    <text evidence="1 3">Belongs to the thiolase-like superfamily. Beta-ketoacyl-ACP synthases family.</text>
</comment>
<evidence type="ECO:0000259" key="4">
    <source>
        <dbReference type="PROSITE" id="PS52004"/>
    </source>
</evidence>